<dbReference type="Pfam" id="PF02548">
    <property type="entry name" value="Pantoate_transf"/>
    <property type="match status" value="1"/>
</dbReference>
<evidence type="ECO:0000256" key="5">
    <source>
        <dbReference type="ARBA" id="ARBA00049172"/>
    </source>
</evidence>
<evidence type="ECO:0000256" key="3">
    <source>
        <dbReference type="ARBA" id="ARBA00012618"/>
    </source>
</evidence>
<dbReference type="EC" id="2.1.2.11" evidence="3"/>
<dbReference type="InterPro" id="IPR015813">
    <property type="entry name" value="Pyrv/PenolPyrv_kinase-like_dom"/>
</dbReference>
<evidence type="ECO:0000313" key="7">
    <source>
        <dbReference type="Proteomes" id="UP001341840"/>
    </source>
</evidence>
<dbReference type="InterPro" id="IPR040442">
    <property type="entry name" value="Pyrv_kinase-like_dom_sf"/>
</dbReference>
<name>A0ABU6SIB1_9FABA</name>
<comment type="caution">
    <text evidence="6">The sequence shown here is derived from an EMBL/GenBank/DDBJ whole genome shotgun (WGS) entry which is preliminary data.</text>
</comment>
<dbReference type="InterPro" id="IPR003700">
    <property type="entry name" value="Pantoate_hydroxy_MeTrfase"/>
</dbReference>
<proteinExistence type="inferred from homology"/>
<comment type="similarity">
    <text evidence="2">Belongs to the PanB family.</text>
</comment>
<dbReference type="SUPFAM" id="SSF51621">
    <property type="entry name" value="Phosphoenolpyruvate/pyruvate domain"/>
    <property type="match status" value="1"/>
</dbReference>
<comment type="pathway">
    <text evidence="1">Cofactor biosynthesis; (R)-pantothenate biosynthesis; (R)-pantoate from 3-methyl-2-oxobutanoate: step 1/2.</text>
</comment>
<organism evidence="6 7">
    <name type="scientific">Stylosanthes scabra</name>
    <dbReference type="NCBI Taxonomy" id="79078"/>
    <lineage>
        <taxon>Eukaryota</taxon>
        <taxon>Viridiplantae</taxon>
        <taxon>Streptophyta</taxon>
        <taxon>Embryophyta</taxon>
        <taxon>Tracheophyta</taxon>
        <taxon>Spermatophyta</taxon>
        <taxon>Magnoliopsida</taxon>
        <taxon>eudicotyledons</taxon>
        <taxon>Gunneridae</taxon>
        <taxon>Pentapetalae</taxon>
        <taxon>rosids</taxon>
        <taxon>fabids</taxon>
        <taxon>Fabales</taxon>
        <taxon>Fabaceae</taxon>
        <taxon>Papilionoideae</taxon>
        <taxon>50 kb inversion clade</taxon>
        <taxon>dalbergioids sensu lato</taxon>
        <taxon>Dalbergieae</taxon>
        <taxon>Pterocarpus clade</taxon>
        <taxon>Stylosanthes</taxon>
    </lineage>
</organism>
<accession>A0ABU6SIB1</accession>
<evidence type="ECO:0000313" key="6">
    <source>
        <dbReference type="EMBL" id="MED6135738.1"/>
    </source>
</evidence>
<evidence type="ECO:0000256" key="2">
    <source>
        <dbReference type="ARBA" id="ARBA00008676"/>
    </source>
</evidence>
<protein>
    <recommendedName>
        <fullName evidence="3">3-methyl-2-oxobutanoate hydroxymethyltransferase</fullName>
        <ecNumber evidence="3">2.1.2.11</ecNumber>
    </recommendedName>
</protein>
<evidence type="ECO:0000256" key="4">
    <source>
        <dbReference type="ARBA" id="ARBA00022679"/>
    </source>
</evidence>
<keyword evidence="4 6" id="KW-0808">Transferase</keyword>
<keyword evidence="7" id="KW-1185">Reference proteome</keyword>
<comment type="catalytic activity">
    <reaction evidence="5">
        <text>(6R)-5,10-methylene-5,6,7,8-tetrahydrofolate + 3-methyl-2-oxobutanoate + H2O = 2-dehydropantoate + (6S)-5,6,7,8-tetrahydrofolate</text>
        <dbReference type="Rhea" id="RHEA:11824"/>
        <dbReference type="ChEBI" id="CHEBI:11561"/>
        <dbReference type="ChEBI" id="CHEBI:11851"/>
        <dbReference type="ChEBI" id="CHEBI:15377"/>
        <dbReference type="ChEBI" id="CHEBI:15636"/>
        <dbReference type="ChEBI" id="CHEBI:57453"/>
        <dbReference type="EC" id="2.1.2.11"/>
    </reaction>
</comment>
<dbReference type="EMBL" id="JASCZI010060747">
    <property type="protein sequence ID" value="MED6135738.1"/>
    <property type="molecule type" value="Genomic_DNA"/>
</dbReference>
<dbReference type="PANTHER" id="PTHR20881">
    <property type="entry name" value="3-METHYL-2-OXOBUTANOATE HYDROXYMETHYLTRANSFERASE"/>
    <property type="match status" value="1"/>
</dbReference>
<sequence>MVTAYDYPSAVQVDTPGIDICLVGDSASMVIHCHDTTLPIITVEEMLGHCRAVARGAKTPLVVGDLPFGTYESSFSMEGIIGPTGSDYSLTPYRVPFLHTCLP</sequence>
<evidence type="ECO:0000256" key="1">
    <source>
        <dbReference type="ARBA" id="ARBA00005033"/>
    </source>
</evidence>
<dbReference type="GO" id="GO:0003864">
    <property type="term" value="F:3-methyl-2-oxobutanoate hydroxymethyltransferase activity"/>
    <property type="evidence" value="ECO:0007669"/>
    <property type="project" value="UniProtKB-EC"/>
</dbReference>
<reference evidence="6 7" key="1">
    <citation type="journal article" date="2023" name="Plants (Basel)">
        <title>Bridging the Gap: Combining Genomics and Transcriptomics Approaches to Understand Stylosanthes scabra, an Orphan Legume from the Brazilian Caatinga.</title>
        <authorList>
            <person name="Ferreira-Neto J.R.C."/>
            <person name="da Silva M.D."/>
            <person name="Binneck E."/>
            <person name="de Melo N.F."/>
            <person name="da Silva R.H."/>
            <person name="de Melo A.L.T.M."/>
            <person name="Pandolfi V."/>
            <person name="Bustamante F.O."/>
            <person name="Brasileiro-Vidal A.C."/>
            <person name="Benko-Iseppon A.M."/>
        </authorList>
    </citation>
    <scope>NUCLEOTIDE SEQUENCE [LARGE SCALE GENOMIC DNA]</scope>
    <source>
        <tissue evidence="6">Leaves</tissue>
    </source>
</reference>
<dbReference type="Proteomes" id="UP001341840">
    <property type="component" value="Unassembled WGS sequence"/>
</dbReference>
<dbReference type="Gene3D" id="3.20.20.60">
    <property type="entry name" value="Phosphoenolpyruvate-binding domains"/>
    <property type="match status" value="1"/>
</dbReference>
<dbReference type="PANTHER" id="PTHR20881:SF0">
    <property type="entry name" value="3-METHYL-2-OXOBUTANOATE HYDROXYMETHYLTRANSFERASE"/>
    <property type="match status" value="1"/>
</dbReference>
<gene>
    <name evidence="6" type="primary">KPHMT1_5</name>
    <name evidence="6" type="ORF">PIB30_049432</name>
</gene>